<evidence type="ECO:0000313" key="10">
    <source>
        <dbReference type="EMBL" id="GMI43350.1"/>
    </source>
</evidence>
<comment type="caution">
    <text evidence="10">The sequence shown here is derived from an EMBL/GenBank/DDBJ whole genome shotgun (WGS) entry which is preliminary data.</text>
</comment>
<dbReference type="SMART" id="SM00650">
    <property type="entry name" value="rADc"/>
    <property type="match status" value="1"/>
</dbReference>
<comment type="similarity">
    <text evidence="6 7">Belongs to the class I-like SAM-binding methyltransferase superfamily. rRNA adenine N(6)-methyltransferase family.</text>
</comment>
<dbReference type="Pfam" id="PF00398">
    <property type="entry name" value="RrnaAD"/>
    <property type="match status" value="1"/>
</dbReference>
<proteinExistence type="inferred from homology"/>
<keyword evidence="3 6" id="KW-0808">Transferase</keyword>
<gene>
    <name evidence="10" type="ORF">TrCOL_g9820</name>
</gene>
<dbReference type="GO" id="GO:0003723">
    <property type="term" value="F:RNA binding"/>
    <property type="evidence" value="ECO:0007669"/>
    <property type="project" value="UniProtKB-UniRule"/>
</dbReference>
<dbReference type="InterPro" id="IPR011530">
    <property type="entry name" value="rRNA_adenine_dimethylase"/>
</dbReference>
<dbReference type="AlphaFoldDB" id="A0A9W7GFU3"/>
<evidence type="ECO:0000256" key="8">
    <source>
        <dbReference type="SAM" id="MobiDB-lite"/>
    </source>
</evidence>
<feature type="binding site" evidence="6">
    <location>
        <position position="48"/>
    </location>
    <ligand>
        <name>S-adenosyl-L-methionine</name>
        <dbReference type="ChEBI" id="CHEBI:59789"/>
    </ligand>
</feature>
<dbReference type="PANTHER" id="PTHR11727">
    <property type="entry name" value="DIMETHYLADENOSINE TRANSFERASE"/>
    <property type="match status" value="1"/>
</dbReference>
<evidence type="ECO:0000256" key="5">
    <source>
        <dbReference type="ARBA" id="ARBA00022884"/>
    </source>
</evidence>
<dbReference type="CDD" id="cd02440">
    <property type="entry name" value="AdoMet_MTases"/>
    <property type="match status" value="1"/>
</dbReference>
<dbReference type="InterPro" id="IPR020598">
    <property type="entry name" value="rRNA_Ade_methylase_Trfase_N"/>
</dbReference>
<feature type="binding site" evidence="6">
    <location>
        <position position="46"/>
    </location>
    <ligand>
        <name>S-adenosyl-L-methionine</name>
        <dbReference type="ChEBI" id="CHEBI:59789"/>
    </ligand>
</feature>
<dbReference type="PROSITE" id="PS51689">
    <property type="entry name" value="SAM_RNA_A_N6_MT"/>
    <property type="match status" value="1"/>
</dbReference>
<keyword evidence="11" id="KW-1185">Reference proteome</keyword>
<dbReference type="GO" id="GO:0000179">
    <property type="term" value="F:rRNA (adenine-N6,N6-)-dimethyltransferase activity"/>
    <property type="evidence" value="ECO:0007669"/>
    <property type="project" value="UniProtKB-UniRule"/>
</dbReference>
<evidence type="ECO:0000256" key="2">
    <source>
        <dbReference type="ARBA" id="ARBA00022603"/>
    </source>
</evidence>
<reference evidence="11" key="1">
    <citation type="journal article" date="2023" name="Commun. Biol.">
        <title>Genome analysis of Parmales, the sister group of diatoms, reveals the evolutionary specialization of diatoms from phago-mixotrophs to photoautotrophs.</title>
        <authorList>
            <person name="Ban H."/>
            <person name="Sato S."/>
            <person name="Yoshikawa S."/>
            <person name="Yamada K."/>
            <person name="Nakamura Y."/>
            <person name="Ichinomiya M."/>
            <person name="Sato N."/>
            <person name="Blanc-Mathieu R."/>
            <person name="Endo H."/>
            <person name="Kuwata A."/>
            <person name="Ogata H."/>
        </authorList>
    </citation>
    <scope>NUCLEOTIDE SEQUENCE [LARGE SCALE GENOMIC DNA]</scope>
</reference>
<feature type="binding site" evidence="6">
    <location>
        <position position="137"/>
    </location>
    <ligand>
        <name>S-adenosyl-L-methionine</name>
        <dbReference type="ChEBI" id="CHEBI:59789"/>
    </ligand>
</feature>
<keyword evidence="4 6" id="KW-0949">S-adenosyl-L-methionine</keyword>
<feature type="binding site" evidence="6">
    <location>
        <position position="122"/>
    </location>
    <ligand>
        <name>S-adenosyl-L-methionine</name>
        <dbReference type="ChEBI" id="CHEBI:59789"/>
    </ligand>
</feature>
<dbReference type="Gene3D" id="3.40.50.150">
    <property type="entry name" value="Vaccinia Virus protein VP39"/>
    <property type="match status" value="1"/>
</dbReference>
<evidence type="ECO:0000256" key="7">
    <source>
        <dbReference type="RuleBase" id="RU362106"/>
    </source>
</evidence>
<feature type="region of interest" description="Disordered" evidence="8">
    <location>
        <begin position="1"/>
        <end position="30"/>
    </location>
</feature>
<feature type="binding site" evidence="6">
    <location>
        <position position="73"/>
    </location>
    <ligand>
        <name>S-adenosyl-L-methionine</name>
        <dbReference type="ChEBI" id="CHEBI:59789"/>
    </ligand>
</feature>
<dbReference type="EMBL" id="BRYA01001451">
    <property type="protein sequence ID" value="GMI43350.1"/>
    <property type="molecule type" value="Genomic_DNA"/>
</dbReference>
<organism evidence="10 11">
    <name type="scientific">Triparma columacea</name>
    <dbReference type="NCBI Taxonomy" id="722753"/>
    <lineage>
        <taxon>Eukaryota</taxon>
        <taxon>Sar</taxon>
        <taxon>Stramenopiles</taxon>
        <taxon>Ochrophyta</taxon>
        <taxon>Bolidophyceae</taxon>
        <taxon>Parmales</taxon>
        <taxon>Triparmaceae</taxon>
        <taxon>Triparma</taxon>
    </lineage>
</organism>
<evidence type="ECO:0000256" key="4">
    <source>
        <dbReference type="ARBA" id="ARBA00022691"/>
    </source>
</evidence>
<dbReference type="Proteomes" id="UP001165065">
    <property type="component" value="Unassembled WGS sequence"/>
</dbReference>
<protein>
    <recommendedName>
        <fullName evidence="7">rRNA adenine N(6)-methyltransferase</fullName>
        <ecNumber evidence="7">2.1.1.-</ecNumber>
    </recommendedName>
</protein>
<evidence type="ECO:0000256" key="6">
    <source>
        <dbReference type="PROSITE-ProRule" id="PRU01026"/>
    </source>
</evidence>
<dbReference type="PROSITE" id="PS01131">
    <property type="entry name" value="RRNA_A_DIMETH"/>
    <property type="match status" value="1"/>
</dbReference>
<keyword evidence="5 6" id="KW-0694">RNA-binding</keyword>
<feature type="compositionally biased region" description="Polar residues" evidence="8">
    <location>
        <begin position="12"/>
        <end position="30"/>
    </location>
</feature>
<dbReference type="NCBIfam" id="TIGR00755">
    <property type="entry name" value="ksgA"/>
    <property type="match status" value="1"/>
</dbReference>
<dbReference type="EC" id="2.1.1.-" evidence="7"/>
<dbReference type="PANTHER" id="PTHR11727:SF7">
    <property type="entry name" value="DIMETHYLADENOSINE TRANSFERASE-RELATED"/>
    <property type="match status" value="1"/>
</dbReference>
<feature type="domain" description="Ribosomal RNA adenine methylase transferase N-terminal" evidence="9">
    <location>
        <begin position="53"/>
        <end position="222"/>
    </location>
</feature>
<evidence type="ECO:0000256" key="3">
    <source>
        <dbReference type="ARBA" id="ARBA00022679"/>
    </source>
</evidence>
<feature type="compositionally biased region" description="Basic residues" evidence="8">
    <location>
        <begin position="1"/>
        <end position="11"/>
    </location>
</feature>
<dbReference type="Gene3D" id="1.10.8.480">
    <property type="match status" value="1"/>
</dbReference>
<dbReference type="OrthoDB" id="74991at2759"/>
<evidence type="ECO:0000313" key="11">
    <source>
        <dbReference type="Proteomes" id="UP001165065"/>
    </source>
</evidence>
<dbReference type="InterPro" id="IPR029063">
    <property type="entry name" value="SAM-dependent_MTases_sf"/>
</dbReference>
<accession>A0A9W7GFU3</accession>
<sequence length="337" mass="37198">MPKKPSSRSHHSGVTTAASRSGGHQSSATGTRTAALLDPVKAYGQNFLKNPAIIDAIVAKSRIKPTDKVLEIGPGTGNLTVKLLPQCSALTAVEYDPRMVREVTKRVEGTESHHKLTVVQGDALKTAFPYFDVCVANVPYQISSGLVFKLLSHRPLFRSAVMLFQEEFALRLSARPGENLYCRLSVNTQLLARVDQLMKVGRNNFRPPPKVESRVVRLSPRVPAVKVDFREWDGMVRLLFNRKNKTIRSVLDSKATYKLLGGNMRTHKAMKGAGAAMDVEGGGGEGAGGDNEEEEVKQIVRNVCEMELYKDRRVTKLDIDDLLGLLAEFNKRGVHFC</sequence>
<dbReference type="InterPro" id="IPR001737">
    <property type="entry name" value="KsgA/Erm"/>
</dbReference>
<evidence type="ECO:0000259" key="9">
    <source>
        <dbReference type="SMART" id="SM00650"/>
    </source>
</evidence>
<dbReference type="SUPFAM" id="SSF53335">
    <property type="entry name" value="S-adenosyl-L-methionine-dependent methyltransferases"/>
    <property type="match status" value="1"/>
</dbReference>
<evidence type="ECO:0000256" key="1">
    <source>
        <dbReference type="ARBA" id="ARBA00022552"/>
    </source>
</evidence>
<keyword evidence="2 6" id="KW-0489">Methyltransferase</keyword>
<name>A0A9W7GFU3_9STRA</name>
<keyword evidence="1 7" id="KW-0698">rRNA processing</keyword>
<feature type="binding site" evidence="6">
    <location>
        <position position="94"/>
    </location>
    <ligand>
        <name>S-adenosyl-L-methionine</name>
        <dbReference type="ChEBI" id="CHEBI:59789"/>
    </ligand>
</feature>
<dbReference type="InterPro" id="IPR020596">
    <property type="entry name" value="rRNA_Ade_Mease_Trfase_CS"/>
</dbReference>
<dbReference type="FunFam" id="3.40.50.150:FF:000081">
    <property type="entry name" value="rRNA adenine N(6)-methyltransferase"/>
    <property type="match status" value="1"/>
</dbReference>